<dbReference type="Pfam" id="PF13739">
    <property type="entry name" value="PdaC"/>
    <property type="match status" value="1"/>
</dbReference>
<dbReference type="GeneID" id="92788512"/>
<dbReference type="AlphaFoldDB" id="A0A1R1Q6W2"/>
<sequence>MKKAMAILGFLVLTASLLFMINKGSSQINASQNRKASVHTELYKDINSLLFPAFSGLKADDLKLVHDAIEHHMKASFKEYQKLKKEAGKKDEDSVYETSYKVKYNDGDKLSFLIYDYQFSGGAHGMYTVTSYNYDFAKHQRVNLIDLLNNQAKIEKAKNYIYSYINEHPEQFYSDLKKSDIHLDENTAFYYTNNGISIVFQQYDIAPYAAGNQEIKIPASLLY</sequence>
<accession>A0A1R1Q6W2</accession>
<organism evidence="3 4">
    <name type="scientific">Bacillus swezeyi</name>
    <dbReference type="NCBI Taxonomy" id="1925020"/>
    <lineage>
        <taxon>Bacteria</taxon>
        <taxon>Bacillati</taxon>
        <taxon>Bacillota</taxon>
        <taxon>Bacilli</taxon>
        <taxon>Bacillales</taxon>
        <taxon>Bacillaceae</taxon>
        <taxon>Bacillus</taxon>
    </lineage>
</organism>
<dbReference type="RefSeq" id="WP_076762725.1">
    <property type="nucleotide sequence ID" value="NZ_CP133085.1"/>
</dbReference>
<feature type="domain" description="Deacetylase PdaC" evidence="2">
    <location>
        <begin position="49"/>
        <end position="127"/>
    </location>
</feature>
<protein>
    <recommendedName>
        <fullName evidence="5">DUF3298/DUF4163 domain-containing protein</fullName>
    </recommendedName>
</protein>
<dbReference type="Gene3D" id="3.90.640.20">
    <property type="entry name" value="Heat-shock cognate protein, ATPase"/>
    <property type="match status" value="1"/>
</dbReference>
<evidence type="ECO:0000259" key="1">
    <source>
        <dbReference type="Pfam" id="PF11738"/>
    </source>
</evidence>
<dbReference type="Proteomes" id="UP000187367">
    <property type="component" value="Unassembled WGS sequence"/>
</dbReference>
<feature type="domain" description="DUF3298" evidence="1">
    <location>
        <begin position="147"/>
        <end position="219"/>
    </location>
</feature>
<dbReference type="InterPro" id="IPR037126">
    <property type="entry name" value="PdaC/RsiV-like_sf"/>
</dbReference>
<dbReference type="OrthoDB" id="5637at2"/>
<gene>
    <name evidence="3" type="ORF">BW143_22270</name>
</gene>
<proteinExistence type="predicted"/>
<dbReference type="Pfam" id="PF11738">
    <property type="entry name" value="DUF3298"/>
    <property type="match status" value="1"/>
</dbReference>
<evidence type="ECO:0000313" key="3">
    <source>
        <dbReference type="EMBL" id="OMH97967.1"/>
    </source>
</evidence>
<dbReference type="InterPro" id="IPR025303">
    <property type="entry name" value="PdaC"/>
</dbReference>
<dbReference type="InterPro" id="IPR021729">
    <property type="entry name" value="DUF3298"/>
</dbReference>
<name>A0A1R1Q6W2_9BACI</name>
<evidence type="ECO:0008006" key="5">
    <source>
        <dbReference type="Google" id="ProtNLM"/>
    </source>
</evidence>
<evidence type="ECO:0000259" key="2">
    <source>
        <dbReference type="Pfam" id="PF13739"/>
    </source>
</evidence>
<dbReference type="Gene3D" id="3.30.565.40">
    <property type="entry name" value="Fervidobacterium nodosum Rt17-B1 like"/>
    <property type="match status" value="1"/>
</dbReference>
<reference evidence="3 4" key="1">
    <citation type="submission" date="2017-01" db="EMBL/GenBank/DDBJ databases">
        <title>Bacillus phylogenomics.</title>
        <authorList>
            <person name="Dunlap C."/>
        </authorList>
    </citation>
    <scope>NUCLEOTIDE SEQUENCE [LARGE SCALE GENOMIC DNA]</scope>
    <source>
        <strain evidence="3 4">NRRL B-41282</strain>
    </source>
</reference>
<comment type="caution">
    <text evidence="3">The sequence shown here is derived from an EMBL/GenBank/DDBJ whole genome shotgun (WGS) entry which is preliminary data.</text>
</comment>
<accession>A0A1R1RM42</accession>
<keyword evidence="4" id="KW-1185">Reference proteome</keyword>
<dbReference type="EMBL" id="MTJL01000068">
    <property type="protein sequence ID" value="OMH97967.1"/>
    <property type="molecule type" value="Genomic_DNA"/>
</dbReference>
<evidence type="ECO:0000313" key="4">
    <source>
        <dbReference type="Proteomes" id="UP000187367"/>
    </source>
</evidence>